<proteinExistence type="inferred from homology"/>
<dbReference type="EMBL" id="JARKHS020024354">
    <property type="protein sequence ID" value="KAK8768193.1"/>
    <property type="molecule type" value="Genomic_DNA"/>
</dbReference>
<accession>A0AAQ4E0F3</accession>
<evidence type="ECO:0000256" key="1">
    <source>
        <dbReference type="ARBA" id="ARBA00010617"/>
    </source>
</evidence>
<feature type="compositionally biased region" description="Basic and acidic residues" evidence="5">
    <location>
        <begin position="292"/>
        <end position="311"/>
    </location>
</feature>
<comment type="caution">
    <text evidence="6">The sequence shown here is derived from an EMBL/GenBank/DDBJ whole genome shotgun (WGS) entry which is preliminary data.</text>
</comment>
<dbReference type="GO" id="GO:0005737">
    <property type="term" value="C:cytoplasm"/>
    <property type="evidence" value="ECO:0007669"/>
    <property type="project" value="TreeGrafter"/>
</dbReference>
<evidence type="ECO:0000256" key="3">
    <source>
        <dbReference type="ARBA" id="ARBA00023004"/>
    </source>
</evidence>
<dbReference type="GO" id="GO:0006805">
    <property type="term" value="P:xenobiotic metabolic process"/>
    <property type="evidence" value="ECO:0007669"/>
    <property type="project" value="TreeGrafter"/>
</dbReference>
<dbReference type="AlphaFoldDB" id="A0AAQ4E0F3"/>
<dbReference type="SUPFAM" id="SSF48264">
    <property type="entry name" value="Cytochrome P450"/>
    <property type="match status" value="1"/>
</dbReference>
<name>A0AAQ4E0F3_AMBAM</name>
<dbReference type="InterPro" id="IPR050182">
    <property type="entry name" value="Cytochrome_P450_fam2"/>
</dbReference>
<dbReference type="GO" id="GO:0005506">
    <property type="term" value="F:iron ion binding"/>
    <property type="evidence" value="ECO:0007669"/>
    <property type="project" value="InterPro"/>
</dbReference>
<dbReference type="PANTHER" id="PTHR24300:SF375">
    <property type="entry name" value="CYTOCHROME P450 FAMILY"/>
    <property type="match status" value="1"/>
</dbReference>
<dbReference type="Gene3D" id="1.10.630.10">
    <property type="entry name" value="Cytochrome P450"/>
    <property type="match status" value="2"/>
</dbReference>
<keyword evidence="4" id="KW-0503">Monooxygenase</keyword>
<dbReference type="Proteomes" id="UP001321473">
    <property type="component" value="Unassembled WGS sequence"/>
</dbReference>
<evidence type="ECO:0000256" key="2">
    <source>
        <dbReference type="ARBA" id="ARBA00022723"/>
    </source>
</evidence>
<dbReference type="InterPro" id="IPR001128">
    <property type="entry name" value="Cyt_P450"/>
</dbReference>
<dbReference type="PANTHER" id="PTHR24300">
    <property type="entry name" value="CYTOCHROME P450 508A4-RELATED"/>
    <property type="match status" value="1"/>
</dbReference>
<dbReference type="GO" id="GO:0006082">
    <property type="term" value="P:organic acid metabolic process"/>
    <property type="evidence" value="ECO:0007669"/>
    <property type="project" value="TreeGrafter"/>
</dbReference>
<protein>
    <recommendedName>
        <fullName evidence="8">Cytochrome</fullName>
    </recommendedName>
</protein>
<comment type="similarity">
    <text evidence="1">Belongs to the cytochrome P450 family.</text>
</comment>
<evidence type="ECO:0000256" key="5">
    <source>
        <dbReference type="SAM" id="MobiDB-lite"/>
    </source>
</evidence>
<keyword evidence="2" id="KW-0479">Metal-binding</keyword>
<gene>
    <name evidence="6" type="ORF">V5799_015342</name>
</gene>
<dbReference type="GO" id="GO:0016712">
    <property type="term" value="F:oxidoreductase activity, acting on paired donors, with incorporation or reduction of molecular oxygen, reduced flavin or flavoprotein as one donor, and incorporation of one atom of oxygen"/>
    <property type="evidence" value="ECO:0007669"/>
    <property type="project" value="TreeGrafter"/>
</dbReference>
<sequence length="325" mass="37397">MPPRSSIRGHEDLNLKNFHFAKGMEWAKEYGPVYRLNLNFTDVVVLSNVKSIKNFCKNTDGLYRSGCFVVGRDFCKGLATLNGNLWAANKRYCMSVLRDLGFAKTSMEERMMTWIYMDHHTEDFRKLERKIGETKGQPVFVRPYILTCVVSNIISFFYSSGLPGEIAALGTVTSILERMRTIMSGGAVIQYLPRLFRNLLYHIPFTRNGKVQSIMDEMDSFVKANEDIVVDEFVIPKGTVVLFNFWAAHYDTEIWEEPNRFNPDRFLDKDGTFLPQKLENVIPFAVGGQSHHSADETETASERNCHKESARVRGRSSPRWRSSFW</sequence>
<keyword evidence="7" id="KW-1185">Reference proteome</keyword>
<evidence type="ECO:0000313" key="6">
    <source>
        <dbReference type="EMBL" id="KAK8768193.1"/>
    </source>
</evidence>
<dbReference type="InterPro" id="IPR036396">
    <property type="entry name" value="Cyt_P450_sf"/>
</dbReference>
<reference evidence="6 7" key="1">
    <citation type="journal article" date="2023" name="Arcadia Sci">
        <title>De novo assembly of a long-read Amblyomma americanum tick genome.</title>
        <authorList>
            <person name="Chou S."/>
            <person name="Poskanzer K.E."/>
            <person name="Rollins M."/>
            <person name="Thuy-Boun P.S."/>
        </authorList>
    </citation>
    <scope>NUCLEOTIDE SEQUENCE [LARGE SCALE GENOMIC DNA]</scope>
    <source>
        <strain evidence="6">F_SG_1</strain>
        <tissue evidence="6">Salivary glands</tissue>
    </source>
</reference>
<evidence type="ECO:0000313" key="7">
    <source>
        <dbReference type="Proteomes" id="UP001321473"/>
    </source>
</evidence>
<keyword evidence="3" id="KW-0408">Iron</keyword>
<keyword evidence="4" id="KW-0560">Oxidoreductase</keyword>
<dbReference type="GO" id="GO:0020037">
    <property type="term" value="F:heme binding"/>
    <property type="evidence" value="ECO:0007669"/>
    <property type="project" value="InterPro"/>
</dbReference>
<feature type="region of interest" description="Disordered" evidence="5">
    <location>
        <begin position="288"/>
        <end position="325"/>
    </location>
</feature>
<dbReference type="Pfam" id="PF00067">
    <property type="entry name" value="p450"/>
    <property type="match status" value="2"/>
</dbReference>
<evidence type="ECO:0008006" key="8">
    <source>
        <dbReference type="Google" id="ProtNLM"/>
    </source>
</evidence>
<organism evidence="6 7">
    <name type="scientific">Amblyomma americanum</name>
    <name type="common">Lone star tick</name>
    <dbReference type="NCBI Taxonomy" id="6943"/>
    <lineage>
        <taxon>Eukaryota</taxon>
        <taxon>Metazoa</taxon>
        <taxon>Ecdysozoa</taxon>
        <taxon>Arthropoda</taxon>
        <taxon>Chelicerata</taxon>
        <taxon>Arachnida</taxon>
        <taxon>Acari</taxon>
        <taxon>Parasitiformes</taxon>
        <taxon>Ixodida</taxon>
        <taxon>Ixodoidea</taxon>
        <taxon>Ixodidae</taxon>
        <taxon>Amblyomminae</taxon>
        <taxon>Amblyomma</taxon>
    </lineage>
</organism>
<evidence type="ECO:0000256" key="4">
    <source>
        <dbReference type="ARBA" id="ARBA00023033"/>
    </source>
</evidence>